<evidence type="ECO:0008006" key="3">
    <source>
        <dbReference type="Google" id="ProtNLM"/>
    </source>
</evidence>
<dbReference type="EMBL" id="JANKHO010001116">
    <property type="protein sequence ID" value="KAJ3503630.1"/>
    <property type="molecule type" value="Genomic_DNA"/>
</dbReference>
<reference evidence="1" key="1">
    <citation type="submission" date="2022-07" db="EMBL/GenBank/DDBJ databases">
        <title>Genome Sequence of Agrocybe chaxingu.</title>
        <authorList>
            <person name="Buettner E."/>
        </authorList>
    </citation>
    <scope>NUCLEOTIDE SEQUENCE</scope>
    <source>
        <strain evidence="1">MP-N11</strain>
    </source>
</reference>
<evidence type="ECO:0000313" key="2">
    <source>
        <dbReference type="Proteomes" id="UP001148786"/>
    </source>
</evidence>
<evidence type="ECO:0000313" key="1">
    <source>
        <dbReference type="EMBL" id="KAJ3503630.1"/>
    </source>
</evidence>
<protein>
    <recommendedName>
        <fullName evidence="3">F-box domain-containing protein</fullName>
    </recommendedName>
</protein>
<comment type="caution">
    <text evidence="1">The sequence shown here is derived from an EMBL/GenBank/DDBJ whole genome shotgun (WGS) entry which is preliminary data.</text>
</comment>
<dbReference type="Proteomes" id="UP001148786">
    <property type="component" value="Unassembled WGS sequence"/>
</dbReference>
<dbReference type="AlphaFoldDB" id="A0A9W8JST3"/>
<name>A0A9W8JST3_9AGAR</name>
<gene>
    <name evidence="1" type="ORF">NLJ89_g8346</name>
</gene>
<keyword evidence="2" id="KW-1185">Reference proteome</keyword>
<organism evidence="1 2">
    <name type="scientific">Agrocybe chaxingu</name>
    <dbReference type="NCBI Taxonomy" id="84603"/>
    <lineage>
        <taxon>Eukaryota</taxon>
        <taxon>Fungi</taxon>
        <taxon>Dikarya</taxon>
        <taxon>Basidiomycota</taxon>
        <taxon>Agaricomycotina</taxon>
        <taxon>Agaricomycetes</taxon>
        <taxon>Agaricomycetidae</taxon>
        <taxon>Agaricales</taxon>
        <taxon>Agaricineae</taxon>
        <taxon>Strophariaceae</taxon>
        <taxon>Agrocybe</taxon>
    </lineage>
</organism>
<accession>A0A9W8JST3</accession>
<proteinExistence type="predicted"/>
<sequence>MVLPTSNRGLHPVPAVLRVPELLRQVVAMTPVTSLLSLALVCRATSKASLEVLWRTLLSPLPLFKLVSTLSFVDKKWRLQELSPPASWDSYDQYSRYVVRIYSFFSSEPTGLVDIDINIFLFLHTCRPQVPLFPALHSATLTSMRPSYSTILPFMSPNLQEIDIAIPKNDPPFMQELHQVAPNIVRIHVRGHLSPSTIAILAQFPKLISISIVLARKTSPNAHSAQVEALRRLRFPSSVLSMSFNFPLRFQAPFLPIAATTSLVRLHIQGTIENITASVKLAPNLMFVVLRISNVEPVSKEDLTACFEVLRATSQTTLRAVMVICNGAVSLSGAISPLLDIPTINRFILEYQDTSDLDFTDDDVGRAVQAWPSLTAFVLPTNVHNTYQLTSRSLRALSTLQHIKDIQLPVGKDVASVPLDRCKSRNTFLHSYLEELFSPAQLGTL</sequence>